<evidence type="ECO:0000313" key="1">
    <source>
        <dbReference type="EMBL" id="KAK7508118.1"/>
    </source>
</evidence>
<sequence>MAPPCLCALFADGGLHNNRLKPHYLGEELNSRAYSTRQERGISTAVSVPASRLLWVGGVPPRCRVYKRAGMENKQRGQVAGAKQRVRGEPLQVVYGG</sequence>
<gene>
    <name evidence="1" type="ORF">BaRGS_00000357</name>
</gene>
<keyword evidence="2" id="KW-1185">Reference proteome</keyword>
<protein>
    <submittedName>
        <fullName evidence="1">Uncharacterized protein</fullName>
    </submittedName>
</protein>
<reference evidence="1 2" key="1">
    <citation type="journal article" date="2023" name="Sci. Data">
        <title>Genome assembly of the Korean intertidal mud-creeper Batillaria attramentaria.</title>
        <authorList>
            <person name="Patra A.K."/>
            <person name="Ho P.T."/>
            <person name="Jun S."/>
            <person name="Lee S.J."/>
            <person name="Kim Y."/>
            <person name="Won Y.J."/>
        </authorList>
    </citation>
    <scope>NUCLEOTIDE SEQUENCE [LARGE SCALE GENOMIC DNA]</scope>
    <source>
        <strain evidence="1">Wonlab-2016</strain>
    </source>
</reference>
<proteinExistence type="predicted"/>
<accession>A0ABD0M8H9</accession>
<dbReference type="EMBL" id="JACVVK020000002">
    <property type="protein sequence ID" value="KAK7508118.1"/>
    <property type="molecule type" value="Genomic_DNA"/>
</dbReference>
<organism evidence="1 2">
    <name type="scientific">Batillaria attramentaria</name>
    <dbReference type="NCBI Taxonomy" id="370345"/>
    <lineage>
        <taxon>Eukaryota</taxon>
        <taxon>Metazoa</taxon>
        <taxon>Spiralia</taxon>
        <taxon>Lophotrochozoa</taxon>
        <taxon>Mollusca</taxon>
        <taxon>Gastropoda</taxon>
        <taxon>Caenogastropoda</taxon>
        <taxon>Sorbeoconcha</taxon>
        <taxon>Cerithioidea</taxon>
        <taxon>Batillariidae</taxon>
        <taxon>Batillaria</taxon>
    </lineage>
</organism>
<feature type="non-terminal residue" evidence="1">
    <location>
        <position position="97"/>
    </location>
</feature>
<comment type="caution">
    <text evidence="1">The sequence shown here is derived from an EMBL/GenBank/DDBJ whole genome shotgun (WGS) entry which is preliminary data.</text>
</comment>
<name>A0ABD0M8H9_9CAEN</name>
<dbReference type="Proteomes" id="UP001519460">
    <property type="component" value="Unassembled WGS sequence"/>
</dbReference>
<dbReference type="AlphaFoldDB" id="A0ABD0M8H9"/>
<evidence type="ECO:0000313" key="2">
    <source>
        <dbReference type="Proteomes" id="UP001519460"/>
    </source>
</evidence>